<dbReference type="InterPro" id="IPR055348">
    <property type="entry name" value="DctQ"/>
</dbReference>
<protein>
    <submittedName>
        <fullName evidence="11">TRAP transporter small permease</fullName>
    </submittedName>
</protein>
<feature type="domain" description="Tripartite ATP-independent periplasmic transporters DctQ component" evidence="10">
    <location>
        <begin position="23"/>
        <end position="152"/>
    </location>
</feature>
<sequence>MRLVRWLDEHVEEVLLVAFSVVMVVVIAMQVFMRYVVGDSLSWSEELARFCFIWLVYIGISYGVKKQRHIKVDAMLILFKQKGKIVMNMIANVIFLIFAVVVIYYGQSVALRILELGQESPALHIPMGIVYLATPVGMGLTAIRLIQQLIKQCKALIGKDSFDVGLEHEKAFEDQEDVVDGASQKQPNSKG</sequence>
<evidence type="ECO:0000256" key="8">
    <source>
        <dbReference type="ARBA" id="ARBA00038436"/>
    </source>
</evidence>
<comment type="similarity">
    <text evidence="8">Belongs to the TRAP transporter small permease family.</text>
</comment>
<keyword evidence="7 9" id="KW-0472">Membrane</keyword>
<dbReference type="GO" id="GO:0022857">
    <property type="term" value="F:transmembrane transporter activity"/>
    <property type="evidence" value="ECO:0007669"/>
    <property type="project" value="TreeGrafter"/>
</dbReference>
<feature type="transmembrane region" description="Helical" evidence="9">
    <location>
        <begin position="85"/>
        <end position="105"/>
    </location>
</feature>
<keyword evidence="2" id="KW-0813">Transport</keyword>
<name>A0A3R9WWY9_9BACI</name>
<evidence type="ECO:0000313" key="11">
    <source>
        <dbReference type="EMBL" id="RSL35349.1"/>
    </source>
</evidence>
<feature type="transmembrane region" description="Helical" evidence="9">
    <location>
        <begin position="47"/>
        <end position="64"/>
    </location>
</feature>
<dbReference type="OrthoDB" id="9815614at2"/>
<keyword evidence="12" id="KW-1185">Reference proteome</keyword>
<dbReference type="EMBL" id="RBVX01000001">
    <property type="protein sequence ID" value="RSL35349.1"/>
    <property type="molecule type" value="Genomic_DNA"/>
</dbReference>
<evidence type="ECO:0000256" key="1">
    <source>
        <dbReference type="ARBA" id="ARBA00004429"/>
    </source>
</evidence>
<comment type="caution">
    <text evidence="11">The sequence shown here is derived from an EMBL/GenBank/DDBJ whole genome shotgun (WGS) entry which is preliminary data.</text>
</comment>
<dbReference type="GO" id="GO:0015740">
    <property type="term" value="P:C4-dicarboxylate transport"/>
    <property type="evidence" value="ECO:0007669"/>
    <property type="project" value="TreeGrafter"/>
</dbReference>
<dbReference type="InterPro" id="IPR007387">
    <property type="entry name" value="TRAP_DctQ"/>
</dbReference>
<reference evidence="11 12" key="1">
    <citation type="submission" date="2018-10" db="EMBL/GenBank/DDBJ databases">
        <title>Draft genome sequence of Bacillus salarius IM0101, isolated from a hypersaline soil in Inner Mongolia, China.</title>
        <authorList>
            <person name="Yamprayoonswat W."/>
            <person name="Boonvisut S."/>
            <person name="Jumpathong W."/>
            <person name="Sittihan S."/>
            <person name="Ruangsuj P."/>
            <person name="Wanthongcharoen S."/>
            <person name="Thongpramul N."/>
            <person name="Pimmason S."/>
            <person name="Yu B."/>
            <person name="Yasawong M."/>
        </authorList>
    </citation>
    <scope>NUCLEOTIDE SEQUENCE [LARGE SCALE GENOMIC DNA]</scope>
    <source>
        <strain evidence="11 12">IM0101</strain>
    </source>
</reference>
<keyword evidence="6 9" id="KW-1133">Transmembrane helix</keyword>
<dbReference type="GO" id="GO:0005886">
    <property type="term" value="C:plasma membrane"/>
    <property type="evidence" value="ECO:0007669"/>
    <property type="project" value="UniProtKB-SubCell"/>
</dbReference>
<dbReference type="RefSeq" id="WP_125553883.1">
    <property type="nucleotide sequence ID" value="NZ_RBVX01000001.1"/>
</dbReference>
<dbReference type="Pfam" id="PF04290">
    <property type="entry name" value="DctQ"/>
    <property type="match status" value="1"/>
</dbReference>
<dbReference type="Proteomes" id="UP000275076">
    <property type="component" value="Unassembled WGS sequence"/>
</dbReference>
<feature type="transmembrane region" description="Helical" evidence="9">
    <location>
        <begin position="14"/>
        <end position="35"/>
    </location>
</feature>
<evidence type="ECO:0000256" key="7">
    <source>
        <dbReference type="ARBA" id="ARBA00023136"/>
    </source>
</evidence>
<comment type="subcellular location">
    <subcellularLocation>
        <location evidence="1">Cell inner membrane</location>
        <topology evidence="1">Multi-pass membrane protein</topology>
    </subcellularLocation>
</comment>
<dbReference type="PANTHER" id="PTHR35011">
    <property type="entry name" value="2,3-DIKETO-L-GULONATE TRAP TRANSPORTER SMALL PERMEASE PROTEIN YIAM"/>
    <property type="match status" value="1"/>
</dbReference>
<evidence type="ECO:0000256" key="6">
    <source>
        <dbReference type="ARBA" id="ARBA00022989"/>
    </source>
</evidence>
<accession>A0A3R9WWY9</accession>
<evidence type="ECO:0000256" key="5">
    <source>
        <dbReference type="ARBA" id="ARBA00022692"/>
    </source>
</evidence>
<feature type="transmembrane region" description="Helical" evidence="9">
    <location>
        <begin position="125"/>
        <end position="146"/>
    </location>
</feature>
<gene>
    <name evidence="11" type="ORF">D7Z54_01945</name>
</gene>
<evidence type="ECO:0000259" key="10">
    <source>
        <dbReference type="Pfam" id="PF04290"/>
    </source>
</evidence>
<evidence type="ECO:0000256" key="4">
    <source>
        <dbReference type="ARBA" id="ARBA00022519"/>
    </source>
</evidence>
<keyword evidence="4" id="KW-0997">Cell inner membrane</keyword>
<proteinExistence type="inferred from homology"/>
<organism evidence="11 12">
    <name type="scientific">Salibacterium salarium</name>
    <dbReference type="NCBI Taxonomy" id="284579"/>
    <lineage>
        <taxon>Bacteria</taxon>
        <taxon>Bacillati</taxon>
        <taxon>Bacillota</taxon>
        <taxon>Bacilli</taxon>
        <taxon>Bacillales</taxon>
        <taxon>Bacillaceae</taxon>
    </lineage>
</organism>
<evidence type="ECO:0000256" key="3">
    <source>
        <dbReference type="ARBA" id="ARBA00022475"/>
    </source>
</evidence>
<dbReference type="AlphaFoldDB" id="A0A3R9WWY9"/>
<evidence type="ECO:0000256" key="2">
    <source>
        <dbReference type="ARBA" id="ARBA00022448"/>
    </source>
</evidence>
<evidence type="ECO:0000256" key="9">
    <source>
        <dbReference type="SAM" id="Phobius"/>
    </source>
</evidence>
<evidence type="ECO:0000313" key="12">
    <source>
        <dbReference type="Proteomes" id="UP000275076"/>
    </source>
</evidence>
<keyword evidence="5 9" id="KW-0812">Transmembrane</keyword>
<keyword evidence="3" id="KW-1003">Cell membrane</keyword>
<dbReference type="PANTHER" id="PTHR35011:SF11">
    <property type="entry name" value="TRAP TRANSPORTER SMALL PERMEASE PROTEIN"/>
    <property type="match status" value="1"/>
</dbReference>